<dbReference type="AlphaFoldDB" id="G2QRT9"/>
<proteinExistence type="predicted"/>
<accession>G2QRT9</accession>
<dbReference type="EMBL" id="CP003009">
    <property type="protein sequence ID" value="AEO64233.1"/>
    <property type="molecule type" value="Genomic_DNA"/>
</dbReference>
<dbReference type="GeneID" id="11521647"/>
<dbReference type="HOGENOM" id="CLU_1036506_0_0_1"/>
<dbReference type="KEGG" id="ttt:THITE_2110165"/>
<gene>
    <name evidence="2" type="ORF">THITE_2110165</name>
</gene>
<feature type="region of interest" description="Disordered" evidence="1">
    <location>
        <begin position="1"/>
        <end position="25"/>
    </location>
</feature>
<dbReference type="OrthoDB" id="4330117at2759"/>
<evidence type="ECO:0000313" key="3">
    <source>
        <dbReference type="Proteomes" id="UP000008181"/>
    </source>
</evidence>
<dbReference type="Proteomes" id="UP000008181">
    <property type="component" value="Chromosome 1"/>
</dbReference>
<keyword evidence="3" id="KW-1185">Reference proteome</keyword>
<feature type="non-terminal residue" evidence="2">
    <location>
        <position position="269"/>
    </location>
</feature>
<sequence length="269" mass="29006">MSGATDGPTGPDQPEDDQASGTDTASRAVRQLSDLVVELYDFSRSIPPVTAWKQPGTKIRSVDGKELELDRILKLSHLFLGTLSELLHPLLAPRINGNESDGSDGDAAPTLDQPSELLVLSGYLRIIEIYHSILEHIVACAEHRKRQASRPGWHTAIPLSLPSLTVGKYTMQSTSATQVLVLVHLVESTLTQSHHMIEAMVRARHGDCDGSAVNSPLDPGAAAPLPPAAEVYHRPLSVAEVTLKGLRPKEEAALQLARTVRKIVAGFGY</sequence>
<name>G2QRT9_THETT</name>
<dbReference type="RefSeq" id="XP_003650569.1">
    <property type="nucleotide sequence ID" value="XM_003650521.1"/>
</dbReference>
<organism evidence="2 3">
    <name type="scientific">Thermothielavioides terrestris (strain ATCC 38088 / NRRL 8126)</name>
    <name type="common">Thielavia terrestris</name>
    <dbReference type="NCBI Taxonomy" id="578455"/>
    <lineage>
        <taxon>Eukaryota</taxon>
        <taxon>Fungi</taxon>
        <taxon>Dikarya</taxon>
        <taxon>Ascomycota</taxon>
        <taxon>Pezizomycotina</taxon>
        <taxon>Sordariomycetes</taxon>
        <taxon>Sordariomycetidae</taxon>
        <taxon>Sordariales</taxon>
        <taxon>Chaetomiaceae</taxon>
        <taxon>Thermothielavioides</taxon>
        <taxon>Thermothielavioides terrestris</taxon>
    </lineage>
</organism>
<dbReference type="eggNOG" id="ENOG502STRK">
    <property type="taxonomic scope" value="Eukaryota"/>
</dbReference>
<reference evidence="2 3" key="1">
    <citation type="journal article" date="2011" name="Nat. Biotechnol.">
        <title>Comparative genomic analysis of the thermophilic biomass-degrading fungi Myceliophthora thermophila and Thielavia terrestris.</title>
        <authorList>
            <person name="Berka R.M."/>
            <person name="Grigoriev I.V."/>
            <person name="Otillar R."/>
            <person name="Salamov A."/>
            <person name="Grimwood J."/>
            <person name="Reid I."/>
            <person name="Ishmael N."/>
            <person name="John T."/>
            <person name="Darmond C."/>
            <person name="Moisan M.-C."/>
            <person name="Henrissat B."/>
            <person name="Coutinho P.M."/>
            <person name="Lombard V."/>
            <person name="Natvig D.O."/>
            <person name="Lindquist E."/>
            <person name="Schmutz J."/>
            <person name="Lucas S."/>
            <person name="Harris P."/>
            <person name="Powlowski J."/>
            <person name="Bellemare A."/>
            <person name="Taylor D."/>
            <person name="Butler G."/>
            <person name="de Vries R.P."/>
            <person name="Allijn I.E."/>
            <person name="van den Brink J."/>
            <person name="Ushinsky S."/>
            <person name="Storms R."/>
            <person name="Powell A.J."/>
            <person name="Paulsen I.T."/>
            <person name="Elbourne L.D.H."/>
            <person name="Baker S.E."/>
            <person name="Magnuson J."/>
            <person name="LaBoissiere S."/>
            <person name="Clutterbuck A.J."/>
            <person name="Martinez D."/>
            <person name="Wogulis M."/>
            <person name="de Leon A.L."/>
            <person name="Rey M.W."/>
            <person name="Tsang A."/>
        </authorList>
    </citation>
    <scope>NUCLEOTIDE SEQUENCE [LARGE SCALE GENOMIC DNA]</scope>
    <source>
        <strain evidence="3">ATCC 38088 / NRRL 8126</strain>
    </source>
</reference>
<evidence type="ECO:0000256" key="1">
    <source>
        <dbReference type="SAM" id="MobiDB-lite"/>
    </source>
</evidence>
<evidence type="ECO:0000313" key="2">
    <source>
        <dbReference type="EMBL" id="AEO64233.1"/>
    </source>
</evidence>
<protein>
    <submittedName>
        <fullName evidence="2">Uncharacterized protein</fullName>
    </submittedName>
</protein>